<feature type="region of interest" description="Disordered" evidence="9">
    <location>
        <begin position="560"/>
        <end position="581"/>
    </location>
</feature>
<feature type="compositionally biased region" description="Low complexity" evidence="9">
    <location>
        <begin position="414"/>
        <end position="434"/>
    </location>
</feature>
<comment type="subcellular location">
    <subcellularLocation>
        <location evidence="2">Chromosome</location>
        <location evidence="2">Telomere</location>
    </subcellularLocation>
    <subcellularLocation>
        <location evidence="1">Nucleus</location>
    </subcellularLocation>
</comment>
<dbReference type="Gene3D" id="2.40.50.140">
    <property type="entry name" value="Nucleic acid-binding proteins"/>
    <property type="match status" value="1"/>
</dbReference>
<dbReference type="InterPro" id="IPR012340">
    <property type="entry name" value="NA-bd_OB-fold"/>
</dbReference>
<dbReference type="InterPro" id="IPR040260">
    <property type="entry name" value="RFA2-like"/>
</dbReference>
<proteinExistence type="predicted"/>
<feature type="compositionally biased region" description="Basic and acidic residues" evidence="9">
    <location>
        <begin position="402"/>
        <end position="412"/>
    </location>
</feature>
<accession>A0A166WG25</accession>
<dbReference type="PANTHER" id="PTHR13989:SF33">
    <property type="entry name" value="CST COMPLEX SUBUNIT STN1"/>
    <property type="match status" value="1"/>
</dbReference>
<evidence type="ECO:0000256" key="8">
    <source>
        <dbReference type="ARBA" id="ARBA00030039"/>
    </source>
</evidence>
<dbReference type="SUPFAM" id="SSF50249">
    <property type="entry name" value="Nucleic acid-binding proteins"/>
    <property type="match status" value="1"/>
</dbReference>
<name>A0A166WG25_9AGAM</name>
<dbReference type="STRING" id="436010.A0A166WG25"/>
<keyword evidence="5" id="KW-0779">Telomere</keyword>
<keyword evidence="11" id="KW-1185">Reference proteome</keyword>
<evidence type="ECO:0000256" key="3">
    <source>
        <dbReference type="ARBA" id="ARBA00017411"/>
    </source>
</evidence>
<reference evidence="10 11" key="1">
    <citation type="journal article" date="2016" name="Mol. Biol. Evol.">
        <title>Comparative Genomics of Early-Diverging Mushroom-Forming Fungi Provides Insights into the Origins of Lignocellulose Decay Capabilities.</title>
        <authorList>
            <person name="Nagy L.G."/>
            <person name="Riley R."/>
            <person name="Tritt A."/>
            <person name="Adam C."/>
            <person name="Daum C."/>
            <person name="Floudas D."/>
            <person name="Sun H."/>
            <person name="Yadav J.S."/>
            <person name="Pangilinan J."/>
            <person name="Larsson K.H."/>
            <person name="Matsuura K."/>
            <person name="Barry K."/>
            <person name="Labutti K."/>
            <person name="Kuo R."/>
            <person name="Ohm R.A."/>
            <person name="Bhattacharya S.S."/>
            <person name="Shirouzu T."/>
            <person name="Yoshinaga Y."/>
            <person name="Martin F.M."/>
            <person name="Grigoriev I.V."/>
            <person name="Hibbett D.S."/>
        </authorList>
    </citation>
    <scope>NUCLEOTIDE SEQUENCE [LARGE SCALE GENOMIC DNA]</scope>
    <source>
        <strain evidence="10 11">CBS 109695</strain>
    </source>
</reference>
<evidence type="ECO:0000313" key="10">
    <source>
        <dbReference type="EMBL" id="KZP33722.1"/>
    </source>
</evidence>
<protein>
    <recommendedName>
        <fullName evidence="3">CST complex subunit STN1</fullName>
    </recommendedName>
    <alternativeName>
        <fullName evidence="8">Suppressor of cdc thirteen homolog</fullName>
    </alternativeName>
</protein>
<dbReference type="GO" id="GO:0000781">
    <property type="term" value="C:chromosome, telomeric region"/>
    <property type="evidence" value="ECO:0007669"/>
    <property type="project" value="UniProtKB-SubCell"/>
</dbReference>
<dbReference type="PANTHER" id="PTHR13989">
    <property type="entry name" value="REPLICATION PROTEIN A-RELATED"/>
    <property type="match status" value="1"/>
</dbReference>
<keyword evidence="7" id="KW-0539">Nucleus</keyword>
<evidence type="ECO:0000256" key="5">
    <source>
        <dbReference type="ARBA" id="ARBA00022895"/>
    </source>
</evidence>
<feature type="region of interest" description="Disordered" evidence="9">
    <location>
        <begin position="241"/>
        <end position="285"/>
    </location>
</feature>
<keyword evidence="4" id="KW-0158">Chromosome</keyword>
<evidence type="ECO:0000313" key="11">
    <source>
        <dbReference type="Proteomes" id="UP000076532"/>
    </source>
</evidence>
<evidence type="ECO:0000256" key="6">
    <source>
        <dbReference type="ARBA" id="ARBA00023125"/>
    </source>
</evidence>
<dbReference type="OrthoDB" id="77828at2759"/>
<feature type="compositionally biased region" description="Low complexity" evidence="9">
    <location>
        <begin position="248"/>
        <end position="263"/>
    </location>
</feature>
<dbReference type="GO" id="GO:0003677">
    <property type="term" value="F:DNA binding"/>
    <property type="evidence" value="ECO:0007669"/>
    <property type="project" value="UniProtKB-KW"/>
</dbReference>
<evidence type="ECO:0000256" key="7">
    <source>
        <dbReference type="ARBA" id="ARBA00023242"/>
    </source>
</evidence>
<evidence type="ECO:0000256" key="4">
    <source>
        <dbReference type="ARBA" id="ARBA00022454"/>
    </source>
</evidence>
<dbReference type="Proteomes" id="UP000076532">
    <property type="component" value="Unassembled WGS sequence"/>
</dbReference>
<feature type="region of interest" description="Disordered" evidence="9">
    <location>
        <begin position="402"/>
        <end position="448"/>
    </location>
</feature>
<keyword evidence="6" id="KW-0238">DNA-binding</keyword>
<dbReference type="AlphaFoldDB" id="A0A166WG25"/>
<dbReference type="EMBL" id="KV417481">
    <property type="protein sequence ID" value="KZP33722.1"/>
    <property type="molecule type" value="Genomic_DNA"/>
</dbReference>
<sequence>MSYTTTLETSSSSSILLRSPSKRRRLSLSPKKAPSSQELWRWTFSNEAIAPCRVRDVFAMAESESKDADFFWLARVPCRVVRLVAMVVGIQVYEKRIAYTIDDGSGVIECIHRPVPPSPQKQKHKPTQVIDKYRPIKPAPTVKTKVPEPPADPVPVASVGTSVRIIGKVMRWHDSRQIRAEIIEPCTSATEELVHWRTVAHLHKSSYSLPGPFVIPPPSSTSNIIPTEPQSTSHAVSAFDIEEPPSSPMTASSVSSSAHTSPTKAKPANQPQSPPRLRHPSRLHSRDLTANTFRIYLKHFMDNAPLHSSLPIDEANAISFSLSQVPSTPTRTPRNQARVDLTPRAVRPLEPLRLPGLERTPRAALKAPAVEEGETTIGFTMSYLRRVPELADMARRVVKAEVKRRAREERHRAQTQSSTSSKAGTASKPTASAGPSSSKNKQPEHALGPKMKRLFQVAIIKLYEEGSVVLFDGPARSIEDLDTMNETSRLWKANTSTSTAADSTVFSSVSSITLPILASQDEDLGYVSDPPANQEEAYISLTPARLAPCVEEAIRNIMSRPPAKGNHPHSLTTHPPGPTKEEIATYLGRADARWARVGEWVVGDALDVLRREDRVWCVGKERWEVCL</sequence>
<evidence type="ECO:0000256" key="9">
    <source>
        <dbReference type="SAM" id="MobiDB-lite"/>
    </source>
</evidence>
<dbReference type="GO" id="GO:0005634">
    <property type="term" value="C:nucleus"/>
    <property type="evidence" value="ECO:0007669"/>
    <property type="project" value="UniProtKB-SubCell"/>
</dbReference>
<gene>
    <name evidence="10" type="ORF">FIBSPDRAFT_1035736</name>
</gene>
<evidence type="ECO:0000256" key="2">
    <source>
        <dbReference type="ARBA" id="ARBA00004574"/>
    </source>
</evidence>
<evidence type="ECO:0000256" key="1">
    <source>
        <dbReference type="ARBA" id="ARBA00004123"/>
    </source>
</evidence>
<organism evidence="10 11">
    <name type="scientific">Athelia psychrophila</name>
    <dbReference type="NCBI Taxonomy" id="1759441"/>
    <lineage>
        <taxon>Eukaryota</taxon>
        <taxon>Fungi</taxon>
        <taxon>Dikarya</taxon>
        <taxon>Basidiomycota</taxon>
        <taxon>Agaricomycotina</taxon>
        <taxon>Agaricomycetes</taxon>
        <taxon>Agaricomycetidae</taxon>
        <taxon>Atheliales</taxon>
        <taxon>Atheliaceae</taxon>
        <taxon>Athelia</taxon>
    </lineage>
</organism>